<keyword evidence="2 4" id="KW-0863">Zinc-finger</keyword>
<dbReference type="Gene3D" id="3.30.40.10">
    <property type="entry name" value="Zinc/RING finger domain, C3HC4 (zinc finger)"/>
    <property type="match status" value="2"/>
</dbReference>
<feature type="region of interest" description="Disordered" evidence="5">
    <location>
        <begin position="39"/>
        <end position="78"/>
    </location>
</feature>
<name>L9L7V9_TUPCH</name>
<feature type="compositionally biased region" description="Low complexity" evidence="5">
    <location>
        <begin position="488"/>
        <end position="498"/>
    </location>
</feature>
<evidence type="ECO:0000256" key="4">
    <source>
        <dbReference type="PROSITE-ProRule" id="PRU00175"/>
    </source>
</evidence>
<gene>
    <name evidence="7" type="ORF">TREES_T100017652</name>
</gene>
<protein>
    <submittedName>
        <fullName evidence="7">RING finger protein 32</fullName>
    </submittedName>
</protein>
<organism evidence="7 8">
    <name type="scientific">Tupaia chinensis</name>
    <name type="common">Chinese tree shrew</name>
    <name type="synonym">Tupaia belangeri chinensis</name>
    <dbReference type="NCBI Taxonomy" id="246437"/>
    <lineage>
        <taxon>Eukaryota</taxon>
        <taxon>Metazoa</taxon>
        <taxon>Chordata</taxon>
        <taxon>Craniata</taxon>
        <taxon>Vertebrata</taxon>
        <taxon>Euteleostomi</taxon>
        <taxon>Mammalia</taxon>
        <taxon>Eutheria</taxon>
        <taxon>Euarchontoglires</taxon>
        <taxon>Scandentia</taxon>
        <taxon>Tupaiidae</taxon>
        <taxon>Tupaia</taxon>
    </lineage>
</organism>
<reference evidence="8" key="2">
    <citation type="journal article" date="2013" name="Nat. Commun.">
        <title>Genome of the Chinese tree shrew.</title>
        <authorList>
            <person name="Fan Y."/>
            <person name="Huang Z.Y."/>
            <person name="Cao C.C."/>
            <person name="Chen C.S."/>
            <person name="Chen Y.X."/>
            <person name="Fan D.D."/>
            <person name="He J."/>
            <person name="Hou H.L."/>
            <person name="Hu L."/>
            <person name="Hu X.T."/>
            <person name="Jiang X.T."/>
            <person name="Lai R."/>
            <person name="Lang Y.S."/>
            <person name="Liang B."/>
            <person name="Liao S.G."/>
            <person name="Mu D."/>
            <person name="Ma Y.Y."/>
            <person name="Niu Y.Y."/>
            <person name="Sun X.Q."/>
            <person name="Xia J.Q."/>
            <person name="Xiao J."/>
            <person name="Xiong Z.Q."/>
            <person name="Xu L."/>
            <person name="Yang L."/>
            <person name="Zhang Y."/>
            <person name="Zhao W."/>
            <person name="Zhao X.D."/>
            <person name="Zheng Y.T."/>
            <person name="Zhou J.M."/>
            <person name="Zhu Y.B."/>
            <person name="Zhang G.J."/>
            <person name="Wang J."/>
            <person name="Yao Y.G."/>
        </authorList>
    </citation>
    <scope>NUCLEOTIDE SEQUENCE [LARGE SCALE GENOMIC DNA]</scope>
</reference>
<feature type="region of interest" description="Disordered" evidence="5">
    <location>
        <begin position="372"/>
        <end position="409"/>
    </location>
</feature>
<evidence type="ECO:0000313" key="7">
    <source>
        <dbReference type="EMBL" id="ELW69797.1"/>
    </source>
</evidence>
<dbReference type="Pfam" id="PF13445">
    <property type="entry name" value="zf-RING_UBOX"/>
    <property type="match status" value="1"/>
</dbReference>
<evidence type="ECO:0000313" key="8">
    <source>
        <dbReference type="Proteomes" id="UP000011518"/>
    </source>
</evidence>
<feature type="region of interest" description="Disordered" evidence="5">
    <location>
        <begin position="488"/>
        <end position="523"/>
    </location>
</feature>
<feature type="domain" description="RING-type" evidence="6">
    <location>
        <begin position="124"/>
        <end position="166"/>
    </location>
</feature>
<dbReference type="STRING" id="246437.L9L7V9"/>
<feature type="compositionally biased region" description="Basic and acidic residues" evidence="5">
    <location>
        <begin position="40"/>
        <end position="50"/>
    </location>
</feature>
<dbReference type="EMBL" id="KB320521">
    <property type="protein sequence ID" value="ELW69797.1"/>
    <property type="molecule type" value="Genomic_DNA"/>
</dbReference>
<dbReference type="eggNOG" id="KOG0800">
    <property type="taxonomic scope" value="Eukaryota"/>
</dbReference>
<dbReference type="Pfam" id="PF13639">
    <property type="entry name" value="zf-RING_2"/>
    <property type="match status" value="1"/>
</dbReference>
<evidence type="ECO:0000256" key="5">
    <source>
        <dbReference type="SAM" id="MobiDB-lite"/>
    </source>
</evidence>
<accession>L9L7V9</accession>
<dbReference type="PROSITE" id="PS50089">
    <property type="entry name" value="ZF_RING_2"/>
    <property type="match status" value="2"/>
</dbReference>
<evidence type="ECO:0000259" key="6">
    <source>
        <dbReference type="PROSITE" id="PS50089"/>
    </source>
</evidence>
<dbReference type="FunCoup" id="L9L7V9">
    <property type="interactions" value="386"/>
</dbReference>
<reference evidence="8" key="1">
    <citation type="submission" date="2012-07" db="EMBL/GenBank/DDBJ databases">
        <title>Genome of the Chinese tree shrew, a rising model animal genetically related to primates.</title>
        <authorList>
            <person name="Zhang G."/>
            <person name="Fan Y."/>
            <person name="Yao Y."/>
            <person name="Huang Z."/>
        </authorList>
    </citation>
    <scope>NUCLEOTIDE SEQUENCE [LARGE SCALE GENOMIC DNA]</scope>
</reference>
<proteinExistence type="predicted"/>
<dbReference type="CDD" id="cd16678">
    <property type="entry name" value="RING-H2_RNF32_rpt2"/>
    <property type="match status" value="1"/>
</dbReference>
<dbReference type="AlphaFoldDB" id="L9L7V9"/>
<feature type="region of interest" description="Disordered" evidence="5">
    <location>
        <begin position="435"/>
        <end position="464"/>
    </location>
</feature>
<evidence type="ECO:0000256" key="2">
    <source>
        <dbReference type="ARBA" id="ARBA00022771"/>
    </source>
</evidence>
<dbReference type="InterPro" id="IPR013083">
    <property type="entry name" value="Znf_RING/FYVE/PHD"/>
</dbReference>
<keyword evidence="3" id="KW-0862">Zinc</keyword>
<keyword evidence="8" id="KW-1185">Reference proteome</keyword>
<dbReference type="SUPFAM" id="SSF57850">
    <property type="entry name" value="RING/U-box"/>
    <property type="match status" value="2"/>
</dbReference>
<dbReference type="SMART" id="SM00184">
    <property type="entry name" value="RING"/>
    <property type="match status" value="2"/>
</dbReference>
<dbReference type="CDD" id="cd16677">
    <property type="entry name" value="RING-H2_RNF32_rpt1"/>
    <property type="match status" value="1"/>
</dbReference>
<dbReference type="InterPro" id="IPR042862">
    <property type="entry name" value="RNF32"/>
</dbReference>
<keyword evidence="1" id="KW-0479">Metal-binding</keyword>
<dbReference type="InterPro" id="IPR001841">
    <property type="entry name" value="Znf_RING"/>
</dbReference>
<evidence type="ECO:0000256" key="1">
    <source>
        <dbReference type="ARBA" id="ARBA00022723"/>
    </source>
</evidence>
<evidence type="ECO:0000256" key="3">
    <source>
        <dbReference type="ARBA" id="ARBA00022833"/>
    </source>
</evidence>
<feature type="compositionally biased region" description="Basic residues" evidence="5">
    <location>
        <begin position="372"/>
        <end position="382"/>
    </location>
</feature>
<sequence length="671" mass="73451">GHSSKNGTLAVTAAAFQDHILHDLQLQNLSVAGHCKAQVQKKESKPRSLKGESQAVVDTGRKKAPQGPRVGDPEREYVLDPEPQPLTLAQRLGLFEPPPAPLSSDEWEKVKQRSVLQGDSTQPCPICREDFALHPQVLLSCSHVFHRVCLQAFEKFTNKKTCPLCRRSQYQTRVIHDGARLFKTKCAERVAAPNTVPTCAQAAYPTACPKTKWNQQVERVRFHGLPWQRHVPAGSERPVAGLQDLNDGLPCGFGTAVAPCFPHHLTERQRLAPRSALSADQLGPAARRLFLQTPRAPPARSMCHGICTATRRLGDRWQPGHSAAGGRREEAARWALGGQKAAPVPMSPQGCEAADAQAWWIHGGAWDGPSWRRRPAPTRHGHTSSWAHELGPGAEGAAQEPPRLHRRPPAALWGAGTAVGAAALTTRELIAPGMAPAGAGALPRHDTGTRAHGLTSSAQELRAQPRSRPVCIVGHLRRCGVLGQLHTRPTAHTHPTATLDPQPRSTHSHVRPTATFDPQPHLARSPCSPGLRFAEISHRILHSFHTDTEALLLEIDQCLAVNRSLLQQLDERCGRGISEEEWGRIQIQALHRESSECSICLTPLSLRRDWQGTSAGTSGGRRPRETVLLSCSHVFHHACLLALEEFSLGEKSPFHCCPLCRSCYQKKILEC</sequence>
<feature type="non-terminal residue" evidence="7">
    <location>
        <position position="1"/>
    </location>
</feature>
<dbReference type="PANTHER" id="PTHR14991:SF0">
    <property type="entry name" value="RING FINGER PROTEIN 32"/>
    <property type="match status" value="1"/>
</dbReference>
<dbReference type="GO" id="GO:0008270">
    <property type="term" value="F:zinc ion binding"/>
    <property type="evidence" value="ECO:0007669"/>
    <property type="project" value="UniProtKB-KW"/>
</dbReference>
<dbReference type="InterPro" id="IPR027370">
    <property type="entry name" value="Znf-RING_euk"/>
</dbReference>
<dbReference type="PANTHER" id="PTHR14991">
    <property type="entry name" value="RING FINGER PROTEIN 32"/>
    <property type="match status" value="1"/>
</dbReference>
<feature type="domain" description="RING-type" evidence="6">
    <location>
        <begin position="597"/>
        <end position="661"/>
    </location>
</feature>
<dbReference type="Proteomes" id="UP000011518">
    <property type="component" value="Unassembled WGS sequence"/>
</dbReference>
<dbReference type="InParanoid" id="L9L7V9"/>